<dbReference type="AlphaFoldDB" id="A0A936ZDS3"/>
<protein>
    <submittedName>
        <fullName evidence="1">Uncharacterized protein</fullName>
    </submittedName>
</protein>
<evidence type="ECO:0000313" key="1">
    <source>
        <dbReference type="EMBL" id="MBL0402608.1"/>
    </source>
</evidence>
<keyword evidence="2" id="KW-1185">Reference proteome</keyword>
<sequence length="87" mass="9998">MPDKTWTFEAGDRVPDWLMRQTNCVLRFDRDAVVVESESTFEIYPVSPMTSDETMVLAEIIDQQRDAEVEQVLPIKAHTTPRSLSLN</sequence>
<comment type="caution">
    <text evidence="1">The sequence shown here is derived from an EMBL/GenBank/DDBJ whole genome shotgun (WGS) entry which is preliminary data.</text>
</comment>
<proteinExistence type="predicted"/>
<dbReference type="RefSeq" id="WP_202055280.1">
    <property type="nucleotide sequence ID" value="NZ_JAEQMY010000001.1"/>
</dbReference>
<dbReference type="EMBL" id="JAEQMY010000001">
    <property type="protein sequence ID" value="MBL0402608.1"/>
    <property type="molecule type" value="Genomic_DNA"/>
</dbReference>
<reference evidence="1" key="1">
    <citation type="submission" date="2021-01" db="EMBL/GenBank/DDBJ databases">
        <title>Microvirga sp.</title>
        <authorList>
            <person name="Kim M.K."/>
        </authorList>
    </citation>
    <scope>NUCLEOTIDE SEQUENCE</scope>
    <source>
        <strain evidence="1">5420S-16</strain>
    </source>
</reference>
<name>A0A936ZDS3_9HYPH</name>
<dbReference type="Proteomes" id="UP000605848">
    <property type="component" value="Unassembled WGS sequence"/>
</dbReference>
<accession>A0A936ZDS3</accession>
<evidence type="ECO:0000313" key="2">
    <source>
        <dbReference type="Proteomes" id="UP000605848"/>
    </source>
</evidence>
<gene>
    <name evidence="1" type="ORF">JKG68_01345</name>
</gene>
<organism evidence="1 2">
    <name type="scientific">Microvirga aerilata</name>
    <dbReference type="NCBI Taxonomy" id="670292"/>
    <lineage>
        <taxon>Bacteria</taxon>
        <taxon>Pseudomonadati</taxon>
        <taxon>Pseudomonadota</taxon>
        <taxon>Alphaproteobacteria</taxon>
        <taxon>Hyphomicrobiales</taxon>
        <taxon>Methylobacteriaceae</taxon>
        <taxon>Microvirga</taxon>
    </lineage>
</organism>